<name>A0A183FJP1_HELPZ</name>
<evidence type="ECO:0000313" key="11">
    <source>
        <dbReference type="Proteomes" id="UP000050761"/>
    </source>
</evidence>
<gene>
    <name evidence="10" type="ORF">HPBE_LOCUS7260</name>
</gene>
<evidence type="ECO:0000256" key="1">
    <source>
        <dbReference type="ARBA" id="ARBA00004123"/>
    </source>
</evidence>
<dbReference type="Proteomes" id="UP000050761">
    <property type="component" value="Unassembled WGS sequence"/>
</dbReference>
<protein>
    <recommendedName>
        <fullName evidence="3">DNA-directed RNA polymerase</fullName>
        <ecNumber evidence="3">2.7.7.6</ecNumber>
    </recommendedName>
</protein>
<accession>A0A3P7Y2E7</accession>
<dbReference type="PANTHER" id="PTHR48446">
    <property type="entry name" value="DNA-DIRECTED RNA POLYMERASE SUBUNIT BETA' N-TERMINAL SECTION"/>
    <property type="match status" value="1"/>
</dbReference>
<dbReference type="GO" id="GO:0006351">
    <property type="term" value="P:DNA-templated transcription"/>
    <property type="evidence" value="ECO:0007669"/>
    <property type="project" value="InterPro"/>
</dbReference>
<dbReference type="EMBL" id="UZAH01025844">
    <property type="protein sequence ID" value="VDO71509.1"/>
    <property type="molecule type" value="Genomic_DNA"/>
</dbReference>
<evidence type="ECO:0000313" key="10">
    <source>
        <dbReference type="EMBL" id="VDO71509.1"/>
    </source>
</evidence>
<dbReference type="GO" id="GO:0003677">
    <property type="term" value="F:DNA binding"/>
    <property type="evidence" value="ECO:0007669"/>
    <property type="project" value="InterPro"/>
</dbReference>
<dbReference type="GO" id="GO:0046872">
    <property type="term" value="F:metal ion binding"/>
    <property type="evidence" value="ECO:0007669"/>
    <property type="project" value="UniProtKB-KW"/>
</dbReference>
<evidence type="ECO:0000256" key="2">
    <source>
        <dbReference type="ARBA" id="ARBA00006460"/>
    </source>
</evidence>
<feature type="domain" description="RNA polymerase Rpb1" evidence="9">
    <location>
        <begin position="68"/>
        <end position="342"/>
    </location>
</feature>
<dbReference type="EC" id="2.7.7.6" evidence="3"/>
<dbReference type="GO" id="GO:0005634">
    <property type="term" value="C:nucleus"/>
    <property type="evidence" value="ECO:0007669"/>
    <property type="project" value="UniProtKB-SubCell"/>
</dbReference>
<reference evidence="10 11" key="1">
    <citation type="submission" date="2018-11" db="EMBL/GenBank/DDBJ databases">
        <authorList>
            <consortium name="Pathogen Informatics"/>
        </authorList>
    </citation>
    <scope>NUCLEOTIDE SEQUENCE [LARGE SCALE GENOMIC DNA]</scope>
</reference>
<comment type="similarity">
    <text evidence="2">Belongs to the RNA polymerase beta' chain family.</text>
</comment>
<dbReference type="GO" id="GO:0003899">
    <property type="term" value="F:DNA-directed RNA polymerase activity"/>
    <property type="evidence" value="ECO:0007669"/>
    <property type="project" value="UniProtKB-EC"/>
</dbReference>
<sequence>TPFRKAQVRAHCVSHSQFVAFLETCCQKAKRAAVEPGTAVGAISATSIGDAAELFAMMLPLWERSISGEPSTQMTLKTFHFAGVASMNITQGVPRIKEIINAVKAISTPIITATLTDSRDEMLARQVKAQIDVTTLGEICEYIEEVTLPSSAFLLLKMSSKRIRILNLEVTMASIVRSITSAKNYIPFKESQITVLGRSMMVIRPPTDSKCSPSITMQIMKQALQRTIVKGFPSVRRCVVHADERRGDKFGVIVEGSDFAGVLSQIGVEPRRTHFNNAVVVAEVLGIEAARACIINEILRTMEAHGICLDRRHVMLLADVMTYRGEVLGITRNGLVKMKESVLLLASFEKTMDHLFEAAFYSQTDSIRGVSECIILGTPISIGTGMFKLCQKVLPPVDETPRVPIFMKPEFRLKV</sequence>
<dbReference type="AlphaFoldDB" id="A0A183FJP1"/>
<dbReference type="InterPro" id="IPR007081">
    <property type="entry name" value="RNA_pol_Rpb1_5"/>
</dbReference>
<dbReference type="PANTHER" id="PTHR48446:SF1">
    <property type="entry name" value="DNA-DIRECTED RNA POLYMERASE SUBUNIT BETA' N-TERMINAL SECTION"/>
    <property type="match status" value="1"/>
</dbReference>
<dbReference type="Gene3D" id="1.10.150.390">
    <property type="match status" value="1"/>
</dbReference>
<dbReference type="Pfam" id="PF04998">
    <property type="entry name" value="RNA_pol_Rpb1_5"/>
    <property type="match status" value="1"/>
</dbReference>
<accession>A0A183FJP1</accession>
<evidence type="ECO:0000256" key="8">
    <source>
        <dbReference type="ARBA" id="ARBA00048552"/>
    </source>
</evidence>
<dbReference type="InterPro" id="IPR035698">
    <property type="entry name" value="RNAP_III_Rpc1_C"/>
</dbReference>
<evidence type="ECO:0000256" key="4">
    <source>
        <dbReference type="ARBA" id="ARBA00022723"/>
    </source>
</evidence>
<dbReference type="CDD" id="cd02736">
    <property type="entry name" value="RNAP_III_Rpc1_C"/>
    <property type="match status" value="1"/>
</dbReference>
<keyword evidence="7" id="KW-0539">Nucleus</keyword>
<keyword evidence="6" id="KW-0460">Magnesium</keyword>
<evidence type="ECO:0000256" key="7">
    <source>
        <dbReference type="ARBA" id="ARBA00023242"/>
    </source>
</evidence>
<organism evidence="11 12">
    <name type="scientific">Heligmosomoides polygyrus</name>
    <name type="common">Parasitic roundworm</name>
    <dbReference type="NCBI Taxonomy" id="6339"/>
    <lineage>
        <taxon>Eukaryota</taxon>
        <taxon>Metazoa</taxon>
        <taxon>Ecdysozoa</taxon>
        <taxon>Nematoda</taxon>
        <taxon>Chromadorea</taxon>
        <taxon>Rhabditida</taxon>
        <taxon>Rhabditina</taxon>
        <taxon>Rhabditomorpha</taxon>
        <taxon>Strongyloidea</taxon>
        <taxon>Heligmosomidae</taxon>
        <taxon>Heligmosomoides</taxon>
    </lineage>
</organism>
<evidence type="ECO:0000256" key="5">
    <source>
        <dbReference type="ARBA" id="ARBA00022833"/>
    </source>
</evidence>
<reference evidence="12" key="2">
    <citation type="submission" date="2019-09" db="UniProtKB">
        <authorList>
            <consortium name="WormBaseParasite"/>
        </authorList>
    </citation>
    <scope>IDENTIFICATION</scope>
</reference>
<evidence type="ECO:0000256" key="3">
    <source>
        <dbReference type="ARBA" id="ARBA00012418"/>
    </source>
</evidence>
<keyword evidence="11" id="KW-1185">Reference proteome</keyword>
<keyword evidence="5" id="KW-0862">Zinc</keyword>
<dbReference type="FunFam" id="1.10.150.390:FF:000004">
    <property type="entry name" value="DNA-directed RNA polymerase subunit"/>
    <property type="match status" value="1"/>
</dbReference>
<evidence type="ECO:0000313" key="12">
    <source>
        <dbReference type="WBParaSite" id="HPBE_0000725901-mRNA-1"/>
    </source>
</evidence>
<dbReference type="SUPFAM" id="SSF64484">
    <property type="entry name" value="beta and beta-prime subunits of DNA dependent RNA-polymerase"/>
    <property type="match status" value="1"/>
</dbReference>
<keyword evidence="4" id="KW-0479">Metal-binding</keyword>
<dbReference type="OrthoDB" id="270392at2759"/>
<comment type="catalytic activity">
    <reaction evidence="8">
        <text>RNA(n) + a ribonucleoside 5'-triphosphate = RNA(n+1) + diphosphate</text>
        <dbReference type="Rhea" id="RHEA:21248"/>
        <dbReference type="Rhea" id="RHEA-COMP:14527"/>
        <dbReference type="Rhea" id="RHEA-COMP:17342"/>
        <dbReference type="ChEBI" id="CHEBI:33019"/>
        <dbReference type="ChEBI" id="CHEBI:61557"/>
        <dbReference type="ChEBI" id="CHEBI:140395"/>
        <dbReference type="EC" id="2.7.7.6"/>
    </reaction>
</comment>
<dbReference type="InterPro" id="IPR015700">
    <property type="entry name" value="RPC1"/>
</dbReference>
<proteinExistence type="inferred from homology"/>
<comment type="subcellular location">
    <subcellularLocation>
        <location evidence="1">Nucleus</location>
    </subcellularLocation>
</comment>
<evidence type="ECO:0000256" key="6">
    <source>
        <dbReference type="ARBA" id="ARBA00022842"/>
    </source>
</evidence>
<dbReference type="WBParaSite" id="HPBE_0000725901-mRNA-1">
    <property type="protein sequence ID" value="HPBE_0000725901-mRNA-1"/>
    <property type="gene ID" value="HPBE_0000725901"/>
</dbReference>
<evidence type="ECO:0000259" key="9">
    <source>
        <dbReference type="Pfam" id="PF04998"/>
    </source>
</evidence>